<reference evidence="2 3" key="1">
    <citation type="submission" date="2023-12" db="EMBL/GenBank/DDBJ databases">
        <title>Novel species of the genus Arcicella isolated from rivers.</title>
        <authorList>
            <person name="Lu H."/>
        </authorList>
    </citation>
    <scope>NUCLEOTIDE SEQUENCE [LARGE SCALE GENOMIC DNA]</scope>
    <source>
        <strain evidence="2 3">LMG 21963</strain>
    </source>
</reference>
<evidence type="ECO:0000259" key="1">
    <source>
        <dbReference type="Pfam" id="PF10047"/>
    </source>
</evidence>
<protein>
    <submittedName>
        <fullName evidence="2">DUF2281 domain-containing protein</fullName>
    </submittedName>
</protein>
<proteinExistence type="predicted"/>
<comment type="caution">
    <text evidence="2">The sequence shown here is derived from an EMBL/GenBank/DDBJ whole genome shotgun (WGS) entry which is preliminary data.</text>
</comment>
<accession>A0ABU5QH91</accession>
<evidence type="ECO:0000313" key="2">
    <source>
        <dbReference type="EMBL" id="MEA5256425.1"/>
    </source>
</evidence>
<organism evidence="2 3">
    <name type="scientific">Arcicella aquatica</name>
    <dbReference type="NCBI Taxonomy" id="217141"/>
    <lineage>
        <taxon>Bacteria</taxon>
        <taxon>Pseudomonadati</taxon>
        <taxon>Bacteroidota</taxon>
        <taxon>Cytophagia</taxon>
        <taxon>Cytophagales</taxon>
        <taxon>Flectobacillaceae</taxon>
        <taxon>Arcicella</taxon>
    </lineage>
</organism>
<gene>
    <name evidence="2" type="ORF">VB264_01435</name>
</gene>
<feature type="domain" description="DUF2281" evidence="1">
    <location>
        <begin position="6"/>
        <end position="64"/>
    </location>
</feature>
<keyword evidence="3" id="KW-1185">Reference proteome</keyword>
<dbReference type="Pfam" id="PF10047">
    <property type="entry name" value="DUF2281"/>
    <property type="match status" value="1"/>
</dbReference>
<dbReference type="InterPro" id="IPR018739">
    <property type="entry name" value="DUF2281"/>
</dbReference>
<evidence type="ECO:0000313" key="3">
    <source>
        <dbReference type="Proteomes" id="UP001304671"/>
    </source>
</evidence>
<name>A0ABU5QH91_9BACT</name>
<dbReference type="Proteomes" id="UP001304671">
    <property type="component" value="Unassembled WGS sequence"/>
</dbReference>
<dbReference type="EMBL" id="JAYFUL010000001">
    <property type="protein sequence ID" value="MEA5256425.1"/>
    <property type="molecule type" value="Genomic_DNA"/>
</dbReference>
<sequence>MSDLALFSKLSSLPEHLKIEVIDYIEFLEKKYQSSKLHPKAGCMKGTFKMEDDFDEPLDDFKEYME</sequence>
<dbReference type="RefSeq" id="WP_323246218.1">
    <property type="nucleotide sequence ID" value="NZ_JAYFUL010000001.1"/>
</dbReference>